<evidence type="ECO:0000256" key="3">
    <source>
        <dbReference type="ARBA" id="ARBA00023163"/>
    </source>
</evidence>
<dbReference type="SMART" id="SM00418">
    <property type="entry name" value="HTH_ARSR"/>
    <property type="match status" value="1"/>
</dbReference>
<dbReference type="InterPro" id="IPR036388">
    <property type="entry name" value="WH-like_DNA-bd_sf"/>
</dbReference>
<protein>
    <submittedName>
        <fullName evidence="5">Arsenical resistance operon repressor</fullName>
    </submittedName>
</protein>
<dbReference type="PANTHER" id="PTHR33154">
    <property type="entry name" value="TRANSCRIPTIONAL REGULATOR, ARSR FAMILY"/>
    <property type="match status" value="1"/>
</dbReference>
<keyword evidence="3" id="KW-0804">Transcription</keyword>
<dbReference type="GO" id="GO:0003677">
    <property type="term" value="F:DNA binding"/>
    <property type="evidence" value="ECO:0007669"/>
    <property type="project" value="UniProtKB-KW"/>
</dbReference>
<sequence>MSLEKTFKALADKNRREILSLLKKNSLTAGEISEHFDMTNATLSYHLQILKDAGLIFDEKDKNYRVYSMNASVFEEVLAYFFEFKGDGYEK</sequence>
<dbReference type="EMBL" id="UGTH01000001">
    <property type="protein sequence ID" value="SUB75278.1"/>
    <property type="molecule type" value="Genomic_DNA"/>
</dbReference>
<dbReference type="RefSeq" id="WP_004820221.1">
    <property type="nucleotide sequence ID" value="NZ_UGTH01000001.1"/>
</dbReference>
<dbReference type="SUPFAM" id="SSF46785">
    <property type="entry name" value="Winged helix' DNA-binding domain"/>
    <property type="match status" value="1"/>
</dbReference>
<dbReference type="Gene3D" id="1.10.10.10">
    <property type="entry name" value="Winged helix-like DNA-binding domain superfamily/Winged helix DNA-binding domain"/>
    <property type="match status" value="1"/>
</dbReference>
<dbReference type="AlphaFoldDB" id="A0A379DBA3"/>
<dbReference type="Proteomes" id="UP000254777">
    <property type="component" value="Unassembled WGS sequence"/>
</dbReference>
<organism evidence="5 6">
    <name type="scientific">Peptoniphilus indolicus</name>
    <dbReference type="NCBI Taxonomy" id="33030"/>
    <lineage>
        <taxon>Bacteria</taxon>
        <taxon>Bacillati</taxon>
        <taxon>Bacillota</taxon>
        <taxon>Tissierellia</taxon>
        <taxon>Tissierellales</taxon>
        <taxon>Peptoniphilaceae</taxon>
        <taxon>Peptoniphilus</taxon>
    </lineage>
</organism>
<gene>
    <name evidence="5" type="primary">arsR</name>
    <name evidence="5" type="ORF">NCTC11088_01067</name>
</gene>
<dbReference type="Pfam" id="PF01022">
    <property type="entry name" value="HTH_5"/>
    <property type="match status" value="1"/>
</dbReference>
<dbReference type="InterPro" id="IPR051081">
    <property type="entry name" value="HTH_MetalResp_TranReg"/>
</dbReference>
<evidence type="ECO:0000256" key="1">
    <source>
        <dbReference type="ARBA" id="ARBA00023015"/>
    </source>
</evidence>
<dbReference type="InterPro" id="IPR001845">
    <property type="entry name" value="HTH_ArsR_DNA-bd_dom"/>
</dbReference>
<accession>A0A379DBA3</accession>
<dbReference type="PRINTS" id="PR00778">
    <property type="entry name" value="HTHARSR"/>
</dbReference>
<dbReference type="InterPro" id="IPR047796">
    <property type="entry name" value="SdpR-like_repress"/>
</dbReference>
<feature type="domain" description="HTH arsR-type" evidence="4">
    <location>
        <begin position="1"/>
        <end position="89"/>
    </location>
</feature>
<dbReference type="GO" id="GO:0003700">
    <property type="term" value="F:DNA-binding transcription factor activity"/>
    <property type="evidence" value="ECO:0007669"/>
    <property type="project" value="InterPro"/>
</dbReference>
<dbReference type="NCBIfam" id="NF033789">
    <property type="entry name" value="repress_SdpR"/>
    <property type="match status" value="1"/>
</dbReference>
<dbReference type="CDD" id="cd00090">
    <property type="entry name" value="HTH_ARSR"/>
    <property type="match status" value="1"/>
</dbReference>
<keyword evidence="2" id="KW-0238">DNA-binding</keyword>
<dbReference type="NCBIfam" id="NF033788">
    <property type="entry name" value="HTH_metalloreg"/>
    <property type="match status" value="1"/>
</dbReference>
<evidence type="ECO:0000259" key="4">
    <source>
        <dbReference type="PROSITE" id="PS50987"/>
    </source>
</evidence>
<dbReference type="InterPro" id="IPR036390">
    <property type="entry name" value="WH_DNA-bd_sf"/>
</dbReference>
<evidence type="ECO:0000313" key="5">
    <source>
        <dbReference type="EMBL" id="SUB75278.1"/>
    </source>
</evidence>
<reference evidence="5 6" key="1">
    <citation type="submission" date="2018-06" db="EMBL/GenBank/DDBJ databases">
        <authorList>
            <consortium name="Pathogen Informatics"/>
            <person name="Doyle S."/>
        </authorList>
    </citation>
    <scope>NUCLEOTIDE SEQUENCE [LARGE SCALE GENOMIC DNA]</scope>
    <source>
        <strain evidence="5 6">NCTC11088</strain>
    </source>
</reference>
<keyword evidence="1" id="KW-0805">Transcription regulation</keyword>
<name>A0A379DBA3_9FIRM</name>
<dbReference type="InterPro" id="IPR011991">
    <property type="entry name" value="ArsR-like_HTH"/>
</dbReference>
<evidence type="ECO:0000313" key="6">
    <source>
        <dbReference type="Proteomes" id="UP000254777"/>
    </source>
</evidence>
<proteinExistence type="predicted"/>
<dbReference type="PANTHER" id="PTHR33154:SF33">
    <property type="entry name" value="TRANSCRIPTIONAL REPRESSOR SDPR"/>
    <property type="match status" value="1"/>
</dbReference>
<dbReference type="PROSITE" id="PS50987">
    <property type="entry name" value="HTH_ARSR_2"/>
    <property type="match status" value="1"/>
</dbReference>
<evidence type="ECO:0000256" key="2">
    <source>
        <dbReference type="ARBA" id="ARBA00023125"/>
    </source>
</evidence>